<reference evidence="4 5" key="1">
    <citation type="submission" date="2019-03" db="EMBL/GenBank/DDBJ databases">
        <title>Genomic Encyclopedia of Type Strains, Phase IV (KMG-IV): sequencing the most valuable type-strain genomes for metagenomic binning, comparative biology and taxonomic classification.</title>
        <authorList>
            <person name="Goeker M."/>
        </authorList>
    </citation>
    <scope>NUCLEOTIDE SEQUENCE [LARGE SCALE GENOMIC DNA]</scope>
    <source>
        <strain evidence="4 5">DSM 44496</strain>
    </source>
</reference>
<name>A0A4R6PJF4_NOCIG</name>
<sequence length="148" mass="15904">MPEARPTAHSSVPRRPSGQENTLKPFYLEFSAKADRLVEVRRALRTWLSDIPARQTLVDDVVLAAGEACTNAVEHGHRGDGGPVEIGASVTDGHIRVVVTDHGSWRPGAAVTDESRGRGLTIMRAVSSEFDVETTESGTVVTMLIACL</sequence>
<evidence type="ECO:0000313" key="5">
    <source>
        <dbReference type="Proteomes" id="UP000295087"/>
    </source>
</evidence>
<accession>A0A4R6PJF4</accession>
<dbReference type="Gene3D" id="3.30.565.10">
    <property type="entry name" value="Histidine kinase-like ATPase, C-terminal domain"/>
    <property type="match status" value="1"/>
</dbReference>
<dbReference type="InterPro" id="IPR003594">
    <property type="entry name" value="HATPase_dom"/>
</dbReference>
<dbReference type="PANTHER" id="PTHR35526:SF3">
    <property type="entry name" value="ANTI-SIGMA-F FACTOR RSBW"/>
    <property type="match status" value="1"/>
</dbReference>
<dbReference type="RefSeq" id="WP_084476323.1">
    <property type="nucleotide sequence ID" value="NZ_SNXK01000004.1"/>
</dbReference>
<gene>
    <name evidence="4" type="ORF">DFR75_104397</name>
</gene>
<feature type="domain" description="Histidine kinase/HSP90-like ATPase" evidence="3">
    <location>
        <begin position="30"/>
        <end position="143"/>
    </location>
</feature>
<keyword evidence="1" id="KW-0808">Transferase</keyword>
<dbReference type="AlphaFoldDB" id="A0A4R6PJF4"/>
<dbReference type="Proteomes" id="UP000295087">
    <property type="component" value="Unassembled WGS sequence"/>
</dbReference>
<dbReference type="PANTHER" id="PTHR35526">
    <property type="entry name" value="ANTI-SIGMA-F FACTOR RSBW-RELATED"/>
    <property type="match status" value="1"/>
</dbReference>
<keyword evidence="5" id="KW-1185">Reference proteome</keyword>
<dbReference type="InterPro" id="IPR050267">
    <property type="entry name" value="Anti-sigma-factor_SerPK"/>
</dbReference>
<keyword evidence="1" id="KW-0418">Kinase</keyword>
<dbReference type="Pfam" id="PF13581">
    <property type="entry name" value="HATPase_c_2"/>
    <property type="match status" value="1"/>
</dbReference>
<organism evidence="4 5">
    <name type="scientific">Nocardia ignorata</name>
    <dbReference type="NCBI Taxonomy" id="145285"/>
    <lineage>
        <taxon>Bacteria</taxon>
        <taxon>Bacillati</taxon>
        <taxon>Actinomycetota</taxon>
        <taxon>Actinomycetes</taxon>
        <taxon>Mycobacteriales</taxon>
        <taxon>Nocardiaceae</taxon>
        <taxon>Nocardia</taxon>
    </lineage>
</organism>
<dbReference type="InterPro" id="IPR036890">
    <property type="entry name" value="HATPase_C_sf"/>
</dbReference>
<keyword evidence="1" id="KW-0723">Serine/threonine-protein kinase</keyword>
<evidence type="ECO:0000256" key="1">
    <source>
        <dbReference type="ARBA" id="ARBA00022527"/>
    </source>
</evidence>
<protein>
    <submittedName>
        <fullName evidence="4">Anti-sigma regulatory factor (Ser/Thr protein kinase)</fullName>
    </submittedName>
</protein>
<evidence type="ECO:0000256" key="2">
    <source>
        <dbReference type="SAM" id="MobiDB-lite"/>
    </source>
</evidence>
<feature type="region of interest" description="Disordered" evidence="2">
    <location>
        <begin position="1"/>
        <end position="20"/>
    </location>
</feature>
<evidence type="ECO:0000313" key="4">
    <source>
        <dbReference type="EMBL" id="TDP38045.1"/>
    </source>
</evidence>
<dbReference type="CDD" id="cd16936">
    <property type="entry name" value="HATPase_RsbW-like"/>
    <property type="match status" value="1"/>
</dbReference>
<dbReference type="GO" id="GO:0004674">
    <property type="term" value="F:protein serine/threonine kinase activity"/>
    <property type="evidence" value="ECO:0007669"/>
    <property type="project" value="UniProtKB-KW"/>
</dbReference>
<comment type="caution">
    <text evidence="4">The sequence shown here is derived from an EMBL/GenBank/DDBJ whole genome shotgun (WGS) entry which is preliminary data.</text>
</comment>
<proteinExistence type="predicted"/>
<dbReference type="EMBL" id="SNXK01000004">
    <property type="protein sequence ID" value="TDP38045.1"/>
    <property type="molecule type" value="Genomic_DNA"/>
</dbReference>
<evidence type="ECO:0000259" key="3">
    <source>
        <dbReference type="Pfam" id="PF13581"/>
    </source>
</evidence>
<dbReference type="SUPFAM" id="SSF55874">
    <property type="entry name" value="ATPase domain of HSP90 chaperone/DNA topoisomerase II/histidine kinase"/>
    <property type="match status" value="1"/>
</dbReference>